<dbReference type="Proteomes" id="UP001163336">
    <property type="component" value="Chromosome"/>
</dbReference>
<keyword evidence="2" id="KW-1133">Transmembrane helix</keyword>
<sequence>MMTGGQVHPDPLSPVQHAGKADATEWIKSAPSNQSGSLADGEGSPMPAFFVATCIVEKLMTKIFLLIGVLFSGVAALLYFAPRLRLLNFVD</sequence>
<evidence type="ECO:0000256" key="2">
    <source>
        <dbReference type="SAM" id="Phobius"/>
    </source>
</evidence>
<evidence type="ECO:0000313" key="4">
    <source>
        <dbReference type="Proteomes" id="UP001163336"/>
    </source>
</evidence>
<feature type="transmembrane region" description="Helical" evidence="2">
    <location>
        <begin position="63"/>
        <end position="81"/>
    </location>
</feature>
<keyword evidence="4" id="KW-1185">Reference proteome</keyword>
<reference evidence="3" key="1">
    <citation type="submission" date="2022-11" db="EMBL/GenBank/DDBJ databases">
        <title>Isolation and characterization of PLA-degrading bacterium Massilia sp. from Antarctic soil.</title>
        <authorList>
            <person name="Sato K."/>
            <person name="Gomez-Fuentes C."/>
            <person name="Ahmad S.A."/>
            <person name="Zulkharnain A."/>
        </authorList>
    </citation>
    <scope>NUCLEOTIDE SEQUENCE</scope>
    <source>
        <strain evidence="3">N-3</strain>
    </source>
</reference>
<keyword evidence="2" id="KW-0812">Transmembrane</keyword>
<name>A0ABN6T9Z2_9BURK</name>
<organism evidence="3 4">
    <name type="scientific">Massilia varians</name>
    <dbReference type="NCBI Taxonomy" id="457921"/>
    <lineage>
        <taxon>Bacteria</taxon>
        <taxon>Pseudomonadati</taxon>
        <taxon>Pseudomonadota</taxon>
        <taxon>Betaproteobacteria</taxon>
        <taxon>Burkholderiales</taxon>
        <taxon>Oxalobacteraceae</taxon>
        <taxon>Telluria group</taxon>
        <taxon>Massilia</taxon>
    </lineage>
</organism>
<keyword evidence="2" id="KW-0472">Membrane</keyword>
<dbReference type="EMBL" id="AP026966">
    <property type="protein sequence ID" value="BDT57333.1"/>
    <property type="molecule type" value="Genomic_DNA"/>
</dbReference>
<accession>A0ABN6T9Z2</accession>
<gene>
    <name evidence="3" type="ORF">MasN3_08270</name>
</gene>
<feature type="region of interest" description="Disordered" evidence="1">
    <location>
        <begin position="1"/>
        <end position="22"/>
    </location>
</feature>
<evidence type="ECO:0000256" key="1">
    <source>
        <dbReference type="SAM" id="MobiDB-lite"/>
    </source>
</evidence>
<protein>
    <submittedName>
        <fullName evidence="3">Uncharacterized protein</fullName>
    </submittedName>
</protein>
<evidence type="ECO:0000313" key="3">
    <source>
        <dbReference type="EMBL" id="BDT57333.1"/>
    </source>
</evidence>
<proteinExistence type="predicted"/>